<feature type="region of interest" description="Disordered" evidence="1">
    <location>
        <begin position="25"/>
        <end position="53"/>
    </location>
</feature>
<dbReference type="GO" id="GO:0030288">
    <property type="term" value="C:outer membrane-bounded periplasmic space"/>
    <property type="evidence" value="ECO:0007669"/>
    <property type="project" value="TreeGrafter"/>
</dbReference>
<organism evidence="3 4">
    <name type="scientific">Domibacillus epiphyticus</name>
    <dbReference type="NCBI Taxonomy" id="1714355"/>
    <lineage>
        <taxon>Bacteria</taxon>
        <taxon>Bacillati</taxon>
        <taxon>Bacillota</taxon>
        <taxon>Bacilli</taxon>
        <taxon>Bacillales</taxon>
        <taxon>Bacillaceae</taxon>
        <taxon>Domibacillus</taxon>
    </lineage>
</organism>
<dbReference type="AlphaFoldDB" id="A0A1V2ABU6"/>
<evidence type="ECO:0000313" key="3">
    <source>
        <dbReference type="EMBL" id="OMP68312.1"/>
    </source>
</evidence>
<dbReference type="PANTHER" id="PTHR30032:SF4">
    <property type="entry name" value="AMIDASE ENHANCER"/>
    <property type="match status" value="1"/>
</dbReference>
<keyword evidence="2" id="KW-0732">Signal</keyword>
<sequence length="429" mass="46731">MKRRFKGFVLITALSAVLAACGNGDSNQEDKNMDGMDHGNMDHMDDEEGGNRSGVSEEKLIEYAMPPEKMNEYAQGNRLTVNTKNTTRLDTQDPIDASILISQIVWPATHEENQPGAVILVPNNNWQVGLAAADLIHNPTDGPVLLTEKDKLSAKTLNEIKRLNPKGTSDGTQVMVMGGIYENVAKQLNGYKVEAIDGTEPAQFAAAVDQKYAEISGGEFPKGVIIVSAEEEAKAYSLPAINWISHMPEPILYVTKDGIPDITKQALQEREEANMYILGPESIVSKEIEKELADYGNVTRIAGEDPVSNSVEFAKFRDEDNAFGWGLTDSGHGISFISTATPELAIAAAPFSHRGKHAPLIWLENGQVTEPVYNFLASIKPTFKEDPTAGPYNHGFIISGQESIPFETQGIIDDKLEIVQEDGEGHGGH</sequence>
<proteinExistence type="predicted"/>
<dbReference type="STRING" id="1714355.BTO28_02555"/>
<feature type="signal peptide" evidence="2">
    <location>
        <begin position="1"/>
        <end position="19"/>
    </location>
</feature>
<protein>
    <submittedName>
        <fullName evidence="3">ArsR family transcriptional regulator</fullName>
    </submittedName>
</protein>
<gene>
    <name evidence="3" type="ORF">BTO28_02555</name>
</gene>
<dbReference type="Proteomes" id="UP000188613">
    <property type="component" value="Unassembled WGS sequence"/>
</dbReference>
<dbReference type="PANTHER" id="PTHR30032">
    <property type="entry name" value="N-ACETYLMURAMOYL-L-ALANINE AMIDASE-RELATED"/>
    <property type="match status" value="1"/>
</dbReference>
<evidence type="ECO:0000256" key="1">
    <source>
        <dbReference type="SAM" id="MobiDB-lite"/>
    </source>
</evidence>
<accession>A0A1V2ABU6</accession>
<evidence type="ECO:0000313" key="4">
    <source>
        <dbReference type="Proteomes" id="UP000188613"/>
    </source>
</evidence>
<feature type="compositionally biased region" description="Basic and acidic residues" evidence="1">
    <location>
        <begin position="28"/>
        <end position="43"/>
    </location>
</feature>
<comment type="caution">
    <text evidence="3">The sequence shown here is derived from an EMBL/GenBank/DDBJ whole genome shotgun (WGS) entry which is preliminary data.</text>
</comment>
<dbReference type="RefSeq" id="WP_076763746.1">
    <property type="nucleotide sequence ID" value="NZ_MSFI01000004.1"/>
</dbReference>
<evidence type="ECO:0000256" key="2">
    <source>
        <dbReference type="SAM" id="SignalP"/>
    </source>
</evidence>
<dbReference type="PROSITE" id="PS51257">
    <property type="entry name" value="PROKAR_LIPOPROTEIN"/>
    <property type="match status" value="1"/>
</dbReference>
<dbReference type="EMBL" id="MSFI01000004">
    <property type="protein sequence ID" value="OMP68312.1"/>
    <property type="molecule type" value="Genomic_DNA"/>
</dbReference>
<name>A0A1V2ABU6_9BACI</name>
<feature type="chain" id="PRO_5039135952" evidence="2">
    <location>
        <begin position="20"/>
        <end position="429"/>
    </location>
</feature>
<dbReference type="OrthoDB" id="1399160at2"/>
<dbReference type="InterPro" id="IPR051922">
    <property type="entry name" value="Bact_Sporulation_Assoc"/>
</dbReference>
<keyword evidence="4" id="KW-1185">Reference proteome</keyword>
<reference evidence="3 4" key="1">
    <citation type="submission" date="2016-12" db="EMBL/GenBank/DDBJ databases">
        <title>Domibacillus sp. SAB 38T whole genome sequencing.</title>
        <authorList>
            <person name="Verma A."/>
            <person name="Ojha A.K."/>
            <person name="Krishnamurthi S."/>
        </authorList>
    </citation>
    <scope>NUCLEOTIDE SEQUENCE [LARGE SCALE GENOMIC DNA]</scope>
    <source>
        <strain evidence="3 4">SAB 38</strain>
    </source>
</reference>